<organism evidence="1 2">
    <name type="scientific">Sphenodon punctatus</name>
    <name type="common">Tuatara</name>
    <name type="synonym">Hatteria punctata</name>
    <dbReference type="NCBI Taxonomy" id="8508"/>
    <lineage>
        <taxon>Eukaryota</taxon>
        <taxon>Metazoa</taxon>
        <taxon>Chordata</taxon>
        <taxon>Craniata</taxon>
        <taxon>Vertebrata</taxon>
        <taxon>Euteleostomi</taxon>
        <taxon>Lepidosauria</taxon>
        <taxon>Sphenodontia</taxon>
        <taxon>Sphenodontidae</taxon>
        <taxon>Sphenodon</taxon>
    </lineage>
</organism>
<dbReference type="Ensembl" id="ENSSPUT00000019295.1">
    <property type="protein sequence ID" value="ENSSPUP00000018116.1"/>
    <property type="gene ID" value="ENSSPUG00000013995.1"/>
</dbReference>
<proteinExistence type="predicted"/>
<dbReference type="GeneTree" id="ENSGT00980000198798"/>
<accession>A0A8D0HCM7</accession>
<evidence type="ECO:0000313" key="2">
    <source>
        <dbReference type="Proteomes" id="UP000694392"/>
    </source>
</evidence>
<dbReference type="AlphaFoldDB" id="A0A8D0HCM7"/>
<keyword evidence="2" id="KW-1185">Reference proteome</keyword>
<evidence type="ECO:0000313" key="1">
    <source>
        <dbReference type="Ensembl" id="ENSSPUP00000018116.1"/>
    </source>
</evidence>
<reference evidence="1" key="1">
    <citation type="submission" date="2025-08" db="UniProtKB">
        <authorList>
            <consortium name="Ensembl"/>
        </authorList>
    </citation>
    <scope>IDENTIFICATION</scope>
</reference>
<reference evidence="1" key="2">
    <citation type="submission" date="2025-09" db="UniProtKB">
        <authorList>
            <consortium name="Ensembl"/>
        </authorList>
    </citation>
    <scope>IDENTIFICATION</scope>
</reference>
<dbReference type="Proteomes" id="UP000694392">
    <property type="component" value="Unplaced"/>
</dbReference>
<name>A0A8D0HCM7_SPHPU</name>
<sequence length="83" mass="9490">MSKERPKRNIIQKKYDDSDGIPWSEERVVRKVLCLSLKEFKNAQKRQHGNGINGSLKTVNGKLLIGLLQNLLIFSHEGDSKEN</sequence>
<protein>
    <submittedName>
        <fullName evidence="1">Uncharacterized protein</fullName>
    </submittedName>
</protein>